<dbReference type="PATRIC" id="fig|1265313.6.peg.1040"/>
<gene>
    <name evidence="4" type="ORF">HRUBRA_01055</name>
</gene>
<dbReference type="PANTHER" id="PTHR43739">
    <property type="entry name" value="XYLOGLUCANASE (EUROFUNG)"/>
    <property type="match status" value="1"/>
</dbReference>
<dbReference type="GO" id="GO:0016787">
    <property type="term" value="F:hydrolase activity"/>
    <property type="evidence" value="ECO:0007669"/>
    <property type="project" value="UniProtKB-KW"/>
</dbReference>
<dbReference type="CDD" id="cd15482">
    <property type="entry name" value="Sialidase_non-viral"/>
    <property type="match status" value="1"/>
</dbReference>
<dbReference type="SUPFAM" id="SSF50939">
    <property type="entry name" value="Sialidases"/>
    <property type="match status" value="1"/>
</dbReference>
<dbReference type="STRING" id="1265313.HRUBRA_01055"/>
<dbReference type="InterPro" id="IPR052025">
    <property type="entry name" value="Xyloglucanase_GH74"/>
</dbReference>
<feature type="chain" id="PRO_5001921027" evidence="2">
    <location>
        <begin position="31"/>
        <end position="1051"/>
    </location>
</feature>
<sequence>MLPSLCRACRACARALALLLAGVAFPVAQASAVEASLLDGLEYRLIGPWRGGRVTAVTGVPGNPQRYYMGAAGGGVWKTDNAGVSWENISDGEIPVGTIGAIAVAPSDANVIYVGTGEAPIRGVTTSQGEGLWKSTDAGRSFTFMGLPDAGQIAKIEVHPTDPDTAWVAVQGQIWAPNDERGVYRTRDGGESWEQVLKVNASTGATDLSLDPTNPRILYAGLWHHGRKPWYIESGGEGGGIYKSTDGGDSWEKLEGGLPGLIGKVGLDVSASQPSRIYAVLEAEPGEGGLWRSDNYGESWQHINPHRVLHTRAWYYIHLTADPNDPDTVWVLNVPLMKSIDGGETFSTVSTPHGDHHDHWINPDDSRNMINGNDGGATVTFDGGETWSPIDNQPTAQFYRLITDNQTPWRLYGGQQDNSTVSIAAWAWDGAIGRDDYHAVGGGESAHIAFDPDDPSLIYATTINGTLTEFNEANRKKRYIVPYPERVYGQDAKDLKYRTNWNAPVITSPHDRSVIYYGTQYLLKSTDRGMSWEQVSPDLTRNNPEHLGRNGGPLTPENVGAEFYHNIFYIVESAQEQGTIWVGADDGLLHLTRDGGESWTDSSPPHRGEAMINAIELSPHAEGTAYVAVTGYKLDDFAPYIYKTTNYGKRWQRIESNIPDGAFVRVVREDPTVPGLLYAGTEKGLFVSYNDGEDWQSLDLNLPAVPITDLRVREDALAVATQGRAFWVLDDLFVVRQAAAADAEAAVHVYAPPALAMGRPGSSAGDFEGANPSPDLPIYYYLAEDLAADESFAIEVLDADGVVLRSYRSEETAQDRCRLDNQDPRRPLTLDYPVTDAGLQRWTWDLHRDDVRCIDDHILFEGYGGPPVAPGRYTVRVTAGDAVATAPVEVLPDPRSAADDEEIAAWVALQTRIAAMLEGVLGALEGAREVRGQLQALLAAHDDAALAGPAAAAIAALDAWEPEIVELRHETFEDEDAWAMKFDGQLRHLLDVVEAGGAPVTVGARERLGDLEAQWTALRAELARIESEYLVPVNEWARAQAVPHVEAPLVP</sequence>
<reference evidence="4 5" key="1">
    <citation type="journal article" date="2014" name="Genome Announc.">
        <title>Genome Sequence of Gammaproteobacterial Pseudohaliea rubra Type Strain DSM 19751, Isolated from Coastal Seawater of the Mediterranean Sea.</title>
        <authorList>
            <person name="Spring S."/>
            <person name="Fiebig A."/>
            <person name="Riedel T."/>
            <person name="Goker M."/>
            <person name="Klenk H.P."/>
        </authorList>
    </citation>
    <scope>NUCLEOTIDE SEQUENCE [LARGE SCALE GENOMIC DNA]</scope>
    <source>
        <strain evidence="4 5">DSM 19751</strain>
    </source>
</reference>
<dbReference type="eggNOG" id="COG4447">
    <property type="taxonomic scope" value="Bacteria"/>
</dbReference>
<keyword evidence="1" id="KW-0677">Repeat</keyword>
<dbReference type="SUPFAM" id="SSF110296">
    <property type="entry name" value="Oligoxyloglucan reducing end-specific cellobiohydrolase"/>
    <property type="match status" value="2"/>
</dbReference>
<feature type="signal peptide" evidence="2">
    <location>
        <begin position="1"/>
        <end position="30"/>
    </location>
</feature>
<dbReference type="HOGENOM" id="CLU_004847_0_0_6"/>
<proteinExistence type="predicted"/>
<protein>
    <submittedName>
        <fullName evidence="4">Glycosyl hydrolase, BNR repeat protein</fullName>
    </submittedName>
</protein>
<keyword evidence="5" id="KW-1185">Reference proteome</keyword>
<organism evidence="4 5">
    <name type="scientific">Pseudohaliea rubra DSM 19751</name>
    <dbReference type="NCBI Taxonomy" id="1265313"/>
    <lineage>
        <taxon>Bacteria</taxon>
        <taxon>Pseudomonadati</taxon>
        <taxon>Pseudomonadota</taxon>
        <taxon>Gammaproteobacteria</taxon>
        <taxon>Cellvibrionales</taxon>
        <taxon>Halieaceae</taxon>
        <taxon>Pseudohaliea</taxon>
    </lineage>
</organism>
<dbReference type="EMBL" id="AUVB01000028">
    <property type="protein sequence ID" value="KGE04369.1"/>
    <property type="molecule type" value="Genomic_DNA"/>
</dbReference>
<comment type="caution">
    <text evidence="4">The sequence shown here is derived from an EMBL/GenBank/DDBJ whole genome shotgun (WGS) entry which is preliminary data.</text>
</comment>
<dbReference type="AlphaFoldDB" id="A0A095X0E6"/>
<keyword evidence="4" id="KW-0378">Hydrolase</keyword>
<evidence type="ECO:0000313" key="4">
    <source>
        <dbReference type="EMBL" id="KGE04369.1"/>
    </source>
</evidence>
<dbReference type="PANTHER" id="PTHR43739:SF5">
    <property type="entry name" value="EXO-ALPHA-SIALIDASE"/>
    <property type="match status" value="1"/>
</dbReference>
<evidence type="ECO:0000256" key="1">
    <source>
        <dbReference type="ARBA" id="ARBA00022737"/>
    </source>
</evidence>
<accession>A0A095X0E6</accession>
<dbReference type="Proteomes" id="UP000029640">
    <property type="component" value="Unassembled WGS sequence"/>
</dbReference>
<dbReference type="Pfam" id="PF15902">
    <property type="entry name" value="Sortilin-Vps10"/>
    <property type="match status" value="1"/>
</dbReference>
<dbReference type="InterPro" id="IPR015943">
    <property type="entry name" value="WD40/YVTN_repeat-like_dom_sf"/>
</dbReference>
<evidence type="ECO:0000256" key="2">
    <source>
        <dbReference type="SAM" id="SignalP"/>
    </source>
</evidence>
<evidence type="ECO:0000313" key="5">
    <source>
        <dbReference type="Proteomes" id="UP000029640"/>
    </source>
</evidence>
<keyword evidence="2" id="KW-0732">Signal</keyword>
<dbReference type="Gene3D" id="2.130.10.10">
    <property type="entry name" value="YVTN repeat-like/Quinoprotein amine dehydrogenase"/>
    <property type="match status" value="4"/>
</dbReference>
<dbReference type="InterPro" id="IPR031778">
    <property type="entry name" value="Sortilin_N"/>
</dbReference>
<name>A0A095X0E6_9GAMM</name>
<evidence type="ECO:0000259" key="3">
    <source>
        <dbReference type="Pfam" id="PF15902"/>
    </source>
</evidence>
<dbReference type="OrthoDB" id="5664384at2"/>
<dbReference type="InterPro" id="IPR036278">
    <property type="entry name" value="Sialidase_sf"/>
</dbReference>
<dbReference type="GO" id="GO:0010411">
    <property type="term" value="P:xyloglucan metabolic process"/>
    <property type="evidence" value="ECO:0007669"/>
    <property type="project" value="TreeGrafter"/>
</dbReference>
<feature type="domain" description="Sortilin N-terminal" evidence="3">
    <location>
        <begin position="76"/>
        <end position="198"/>
    </location>
</feature>